<name>A0A8H4JZP7_9HYPO</name>
<protein>
    <recommendedName>
        <fullName evidence="3">C2H2-type domain-containing protein</fullName>
    </recommendedName>
</protein>
<feature type="region of interest" description="Disordered" evidence="2">
    <location>
        <begin position="179"/>
        <end position="202"/>
    </location>
</feature>
<feature type="region of interest" description="Disordered" evidence="2">
    <location>
        <begin position="364"/>
        <end position="410"/>
    </location>
</feature>
<evidence type="ECO:0000259" key="3">
    <source>
        <dbReference type="SMART" id="SM00355"/>
    </source>
</evidence>
<dbReference type="Pfam" id="PF24883">
    <property type="entry name" value="NPHP3_N"/>
    <property type="match status" value="1"/>
</dbReference>
<dbReference type="OrthoDB" id="4982631at2759"/>
<feature type="domain" description="C2H2-type" evidence="3">
    <location>
        <begin position="1215"/>
        <end position="1242"/>
    </location>
</feature>
<keyword evidence="5" id="KW-1185">Reference proteome</keyword>
<organism evidence="4 5">
    <name type="scientific">Fusarium acutatum</name>
    <dbReference type="NCBI Taxonomy" id="78861"/>
    <lineage>
        <taxon>Eukaryota</taxon>
        <taxon>Fungi</taxon>
        <taxon>Dikarya</taxon>
        <taxon>Ascomycota</taxon>
        <taxon>Pezizomycotina</taxon>
        <taxon>Sordariomycetes</taxon>
        <taxon>Hypocreomycetidae</taxon>
        <taxon>Hypocreales</taxon>
        <taxon>Nectriaceae</taxon>
        <taxon>Fusarium</taxon>
        <taxon>Fusarium fujikuroi species complex</taxon>
    </lineage>
</organism>
<dbReference type="InterPro" id="IPR013087">
    <property type="entry name" value="Znf_C2H2_type"/>
</dbReference>
<dbReference type="Pfam" id="PF12013">
    <property type="entry name" value="OrsD"/>
    <property type="match status" value="1"/>
</dbReference>
<comment type="caution">
    <text evidence="4">The sequence shown here is derived from an EMBL/GenBank/DDBJ whole genome shotgun (WGS) entry which is preliminary data.</text>
</comment>
<dbReference type="InterPro" id="IPR056125">
    <property type="entry name" value="DUF7708"/>
</dbReference>
<evidence type="ECO:0000313" key="4">
    <source>
        <dbReference type="EMBL" id="KAF4440766.1"/>
    </source>
</evidence>
<feature type="domain" description="C2H2-type" evidence="3">
    <location>
        <begin position="93"/>
        <end position="116"/>
    </location>
</feature>
<feature type="compositionally biased region" description="Acidic residues" evidence="2">
    <location>
        <begin position="399"/>
        <end position="408"/>
    </location>
</feature>
<dbReference type="SUPFAM" id="SSF52540">
    <property type="entry name" value="P-loop containing nucleoside triphosphate hydrolases"/>
    <property type="match status" value="1"/>
</dbReference>
<dbReference type="InterPro" id="IPR056884">
    <property type="entry name" value="NPHP3-like_N"/>
</dbReference>
<dbReference type="Proteomes" id="UP000536711">
    <property type="component" value="Unassembled WGS sequence"/>
</dbReference>
<dbReference type="InterPro" id="IPR036770">
    <property type="entry name" value="Ankyrin_rpt-contain_sf"/>
</dbReference>
<gene>
    <name evidence="4" type="ORF">FACUT_3212</name>
</gene>
<dbReference type="PANTHER" id="PTHR10039:SF14">
    <property type="entry name" value="NACHT DOMAIN-CONTAINING PROTEIN"/>
    <property type="match status" value="1"/>
</dbReference>
<accession>A0A8H4JZP7</accession>
<dbReference type="InterPro" id="IPR027417">
    <property type="entry name" value="P-loop_NTPase"/>
</dbReference>
<reference evidence="4 5" key="1">
    <citation type="submission" date="2020-01" db="EMBL/GenBank/DDBJ databases">
        <title>Identification and distribution of gene clusters putatively required for synthesis of sphingolipid metabolism inhibitors in phylogenetically diverse species of the filamentous fungus Fusarium.</title>
        <authorList>
            <person name="Kim H.-S."/>
            <person name="Busman M."/>
            <person name="Brown D.W."/>
            <person name="Divon H."/>
            <person name="Uhlig S."/>
            <person name="Proctor R.H."/>
        </authorList>
    </citation>
    <scope>NUCLEOTIDE SEQUENCE [LARGE SCALE GENOMIC DNA]</scope>
    <source>
        <strain evidence="4 5">NRRL 13308</strain>
    </source>
</reference>
<evidence type="ECO:0000256" key="1">
    <source>
        <dbReference type="ARBA" id="ARBA00022737"/>
    </source>
</evidence>
<feature type="domain" description="C2H2-type" evidence="3">
    <location>
        <begin position="21"/>
        <end position="47"/>
    </location>
</feature>
<dbReference type="EMBL" id="JAADJF010000068">
    <property type="protein sequence ID" value="KAF4440766.1"/>
    <property type="molecule type" value="Genomic_DNA"/>
</dbReference>
<dbReference type="SUPFAM" id="SSF48403">
    <property type="entry name" value="Ankyrin repeat"/>
    <property type="match status" value="1"/>
</dbReference>
<proteinExistence type="predicted"/>
<evidence type="ECO:0000256" key="2">
    <source>
        <dbReference type="SAM" id="MobiDB-lite"/>
    </source>
</evidence>
<dbReference type="InterPro" id="IPR022698">
    <property type="entry name" value="OrsD"/>
</dbReference>
<dbReference type="Gene3D" id="1.25.40.20">
    <property type="entry name" value="Ankyrin repeat-containing domain"/>
    <property type="match status" value="1"/>
</dbReference>
<sequence length="1599" mass="181717">MADDALFSRFRLSVDPQAQVLICCHDTCRFALAPSPTQVSEHLRRKHNIAATERRQVINILEARIRKLRDPSDAPIREDGSSFDPNLNLVHGYTCKFCIERTGSSQRISRHIALKHEVKRLRLGVRKKAMYEPAFLQAWAKSPPGGRYWIVEYRGITTRPIGGKDVYNHLQGVFERERRLQQGSSAGQAAVGRDTGSDTSAKIPTSTFTDLRPWRERTGWEQTYKSFRRDLLRNLTIVPSPLSLCRGLVLGKAMMKQKEVTPRRLLRLILQQARSGTTYTVLDKDLISSADNERKIAAILVAVDMVMDRCEQTARTTSRSLLCWLCSVRPHGCYAKPFIFVGKVASRTKYIRLLKRFIAMNERAENSEESMTEDSDDIDSVLESGESGNVDEDYRCHSDEEEEEEEQEAANITANLSEGNPDLAEMLERLFGLIMAFSTEEGVDGRPASTLLVYSSGILGFTTDSTGFLPARSYTSDLTALIYTQRLLFVEYANTEWIISAFESAKVDFTKNLKHPEKYDFTNITSGEDVIKAAKDIEERQTKSRTLSALGRIEPYMKGLEGYAGVIDTFAQAKADILCLIWGPLKLILLMASHLTSAFRKVVEILQDIGRLLPQFETYTNIFKENKTIHYGLFLFYRDILDFYATLLNFFAKKSKITEDARLITSNASLEHVQATDLLRRNALEEFQKAERFRNDEKFLSLSQALESKACKSKLGEIINDTRQRGKLGAWLDKNSHFTKWLEVNDSTCRYIWLQGIPGAGDMGKRADVRNCLGKTFLAANLIRRLQVESTAILYGFIDYDNQAMRRPLRLWHSLIFQLVSHNRDLCSIVHELLITKYDSLTSDNEYVEEFFSNLVQSSGPLRIVIDGLDEADETERGAAVDYLLRMTESHPNIKLLLSSRPERDLEIKLKQKFHVIRVDQHNEVDINNYVKIEGDAWLSELQECGADDESCNQIRTALEALVKRANGMFLYAKLVLNIAKSAADLPVILDELETLPTGLDGAYRRILLRLKSLQPRLQQNAKKILMWVATAKYPLRESEVLQAVSVKHAHSESEAHVTSTCLTYLAFRSFDPVCSSETGVGLRDILRRQILAGDFILFHQELEKDKSNILKVYVTQLFRTRLRDDIEDNNTLPLEPQFVGLAAKAELQQRLMLSHNFVTKLRSSQASHEDDPIVVCGSLMKFRRELDLMHCPDRNHTKDCACEKLTQLYGDLTFRCDYVTCEYYIRGFSNLIDREQHLSLHRKPFKCPEKGCLFADLGFSSGQELSRHTKAIHEQITISSDIPSSAFSTLPQGDIFLILQDTVRDNQVQIAKSLLQVAKNEPRFPNNLRILIFLGCSKASRDMLNVLFNAAATIAIPNFDLDEALAVAIDAQNFYSTKFLLERGADVNREATWPDDKELKFLDAPATYQRSQYLRWRCWKISPINRAFALLHSAILDLLVNSHGADLRLFTGFGYVNTYGMFAYFKDDDPEVADRLNRLAWLFVDSKLVEAGMKYALEKNSVSVLTFCLARGVYLDEPDKVTEYVLPVFLLNFAAHSSIAKKKSKILSVILKHCKSRGLLPDVCRLGIDSRHLVQEAEIYFGVEWEDLVMNAKGGTSD</sequence>
<dbReference type="SMART" id="SM00355">
    <property type="entry name" value="ZnF_C2H2"/>
    <property type="match status" value="4"/>
</dbReference>
<feature type="compositionally biased region" description="Acidic residues" evidence="2">
    <location>
        <begin position="367"/>
        <end position="380"/>
    </location>
</feature>
<keyword evidence="1" id="KW-0677">Repeat</keyword>
<dbReference type="Pfam" id="PF24809">
    <property type="entry name" value="DUF7708"/>
    <property type="match status" value="1"/>
</dbReference>
<dbReference type="Gene3D" id="3.40.50.300">
    <property type="entry name" value="P-loop containing nucleotide triphosphate hydrolases"/>
    <property type="match status" value="1"/>
</dbReference>
<evidence type="ECO:0000313" key="5">
    <source>
        <dbReference type="Proteomes" id="UP000536711"/>
    </source>
</evidence>
<dbReference type="PANTHER" id="PTHR10039">
    <property type="entry name" value="AMELOGENIN"/>
    <property type="match status" value="1"/>
</dbReference>
<feature type="domain" description="C2H2-type" evidence="3">
    <location>
        <begin position="1246"/>
        <end position="1274"/>
    </location>
</feature>